<dbReference type="NCBIfam" id="TIGR01455">
    <property type="entry name" value="glmM"/>
    <property type="match status" value="1"/>
</dbReference>
<feature type="domain" description="Alpha-D-phosphohexomutase C-terminal" evidence="10">
    <location>
        <begin position="373"/>
        <end position="441"/>
    </location>
</feature>
<dbReference type="Pfam" id="PF02879">
    <property type="entry name" value="PGM_PMM_II"/>
    <property type="match status" value="1"/>
</dbReference>
<feature type="binding site" evidence="9">
    <location>
        <position position="243"/>
    </location>
    <ligand>
        <name>Mg(2+)</name>
        <dbReference type="ChEBI" id="CHEBI:18420"/>
    </ligand>
</feature>
<evidence type="ECO:0000256" key="5">
    <source>
        <dbReference type="ARBA" id="ARBA00023235"/>
    </source>
</evidence>
<dbReference type="InterPro" id="IPR006352">
    <property type="entry name" value="GlmM_bact"/>
</dbReference>
<dbReference type="GO" id="GO:0006048">
    <property type="term" value="P:UDP-N-acetylglucosamine biosynthetic process"/>
    <property type="evidence" value="ECO:0007669"/>
    <property type="project" value="TreeGrafter"/>
</dbReference>
<dbReference type="GO" id="GO:0000287">
    <property type="term" value="F:magnesium ion binding"/>
    <property type="evidence" value="ECO:0007669"/>
    <property type="project" value="UniProtKB-UniRule"/>
</dbReference>
<organism evidence="14 15">
    <name type="scientific">Gehongia tenuis</name>
    <dbReference type="NCBI Taxonomy" id="2763655"/>
    <lineage>
        <taxon>Bacteria</taxon>
        <taxon>Bacillati</taxon>
        <taxon>Bacillota</taxon>
        <taxon>Clostridia</taxon>
        <taxon>Christensenellales</taxon>
        <taxon>Christensenellaceae</taxon>
        <taxon>Gehongia</taxon>
    </lineage>
</organism>
<evidence type="ECO:0000259" key="11">
    <source>
        <dbReference type="Pfam" id="PF02878"/>
    </source>
</evidence>
<dbReference type="InterPro" id="IPR050060">
    <property type="entry name" value="Phosphoglucosamine_mutase"/>
</dbReference>
<dbReference type="FunFam" id="3.40.120.10:FF:000001">
    <property type="entry name" value="Phosphoglucosamine mutase"/>
    <property type="match status" value="1"/>
</dbReference>
<dbReference type="FunFam" id="3.30.310.50:FF:000001">
    <property type="entry name" value="Phosphoglucosamine mutase"/>
    <property type="match status" value="1"/>
</dbReference>
<dbReference type="Pfam" id="PF02878">
    <property type="entry name" value="PGM_PMM_I"/>
    <property type="match status" value="1"/>
</dbReference>
<dbReference type="Pfam" id="PF02880">
    <property type="entry name" value="PGM_PMM_III"/>
    <property type="match status" value="1"/>
</dbReference>
<feature type="domain" description="Alpha-D-phosphohexomutase alpha/beta/alpha" evidence="12">
    <location>
        <begin position="157"/>
        <end position="252"/>
    </location>
</feature>
<feature type="binding site" evidence="9">
    <location>
        <position position="241"/>
    </location>
    <ligand>
        <name>Mg(2+)</name>
        <dbReference type="ChEBI" id="CHEBI:18420"/>
    </ligand>
</feature>
<feature type="domain" description="Alpha-D-phosphohexomutase alpha/beta/alpha" evidence="13">
    <location>
        <begin position="256"/>
        <end position="368"/>
    </location>
</feature>
<dbReference type="InterPro" id="IPR005843">
    <property type="entry name" value="A-D-PHexomutase_C"/>
</dbReference>
<evidence type="ECO:0000256" key="2">
    <source>
        <dbReference type="ARBA" id="ARBA00022553"/>
    </source>
</evidence>
<accession>A0A926HL14</accession>
<evidence type="ECO:0000256" key="6">
    <source>
        <dbReference type="ARBA" id="ARBA00050364"/>
    </source>
</evidence>
<dbReference type="PRINTS" id="PR00509">
    <property type="entry name" value="PGMPMM"/>
</dbReference>
<dbReference type="PANTHER" id="PTHR42946">
    <property type="entry name" value="PHOSPHOHEXOSE MUTASE"/>
    <property type="match status" value="1"/>
</dbReference>
<dbReference type="GO" id="GO:0009252">
    <property type="term" value="P:peptidoglycan biosynthetic process"/>
    <property type="evidence" value="ECO:0007669"/>
    <property type="project" value="TreeGrafter"/>
</dbReference>
<evidence type="ECO:0000313" key="14">
    <source>
        <dbReference type="EMBL" id="MBC8531572.1"/>
    </source>
</evidence>
<comment type="PTM">
    <text evidence="9">Activated by phosphorylation.</text>
</comment>
<dbReference type="InterPro" id="IPR005846">
    <property type="entry name" value="A-D-PHexomutase_a/b/a-III"/>
</dbReference>
<keyword evidence="2 9" id="KW-0597">Phosphoprotein</keyword>
<name>A0A926HL14_9FIRM</name>
<dbReference type="Proteomes" id="UP000623172">
    <property type="component" value="Unassembled WGS sequence"/>
</dbReference>
<feature type="modified residue" description="Phosphoserine" evidence="9">
    <location>
        <position position="100"/>
    </location>
</feature>
<dbReference type="InterPro" id="IPR005845">
    <property type="entry name" value="A-D-PHexomutase_a/b/a-II"/>
</dbReference>
<dbReference type="NCBIfam" id="NF008139">
    <property type="entry name" value="PRK10887.1"/>
    <property type="match status" value="1"/>
</dbReference>
<dbReference type="Gene3D" id="3.40.120.10">
    <property type="entry name" value="Alpha-D-Glucose-1,6-Bisphosphate, subunit A, domain 3"/>
    <property type="match status" value="3"/>
</dbReference>
<dbReference type="GO" id="GO:0008966">
    <property type="term" value="F:phosphoglucosamine mutase activity"/>
    <property type="evidence" value="ECO:0007669"/>
    <property type="project" value="UniProtKB-UniRule"/>
</dbReference>
<protein>
    <recommendedName>
        <fullName evidence="8 9">Phosphoglucosamine mutase</fullName>
        <ecNumber evidence="7 9">5.4.2.10</ecNumber>
    </recommendedName>
</protein>
<keyword evidence="15" id="KW-1185">Reference proteome</keyword>
<feature type="binding site" description="via phosphate group" evidence="9">
    <location>
        <position position="100"/>
    </location>
    <ligand>
        <name>Mg(2+)</name>
        <dbReference type="ChEBI" id="CHEBI:18420"/>
    </ligand>
</feature>
<comment type="similarity">
    <text evidence="1 9">Belongs to the phosphohexose mutase family.</text>
</comment>
<evidence type="ECO:0000256" key="9">
    <source>
        <dbReference type="HAMAP-Rule" id="MF_01554"/>
    </source>
</evidence>
<sequence length="448" mass="48706">MARMFGTDGVRGVANEELTCELAYRIGRAGANVLTDGAHKPTILVGRDPRISGNMLEAAVVAGICSTGATAALVGVLPTPAVAHLTRLYEMDAGVMISASHNSVEYNGIKFFDGNGFKLPDALEDRIEALVKAEDDLPRPVGVHVGRSIIMRNATDNYMEFVKATTQADLAGMTIVVDAANGAASYVAPRTLADMGATVHAFYNEPDGTNINDLCGSTHPERLQQLVQELGADIGLAFDGDADRLIAVDDRGRLVDGDHVMAICALDLKERGALKGNTLVGTVMSNMGLEIAMREAGIQFIRTQVGDRYVLERMCQDHYCLGGEASGHVIFLDHNSTGDGLLTAVQLISVMVRKQKRLSVLADQCMEELPQVLVNIRINTDRREFLQTDVDIRREIDRLEKSLEGKGRVLIRLSGTEPLVRVMVEGEDRREIQHKANELAELIQKKMS</sequence>
<dbReference type="SUPFAM" id="SSF55957">
    <property type="entry name" value="Phosphoglucomutase, C-terminal domain"/>
    <property type="match status" value="1"/>
</dbReference>
<feature type="active site" description="Phosphoserine intermediate" evidence="9">
    <location>
        <position position="100"/>
    </location>
</feature>
<keyword evidence="5 9" id="KW-0413">Isomerase</keyword>
<dbReference type="FunFam" id="3.40.120.10:FF:000002">
    <property type="entry name" value="Phosphoglucosamine mutase"/>
    <property type="match status" value="1"/>
</dbReference>
<dbReference type="InterPro" id="IPR016055">
    <property type="entry name" value="A-D-PHexomutase_a/b/a-I/II/III"/>
</dbReference>
<evidence type="ECO:0000259" key="10">
    <source>
        <dbReference type="Pfam" id="PF00408"/>
    </source>
</evidence>
<dbReference type="Gene3D" id="3.30.310.50">
    <property type="entry name" value="Alpha-D-phosphohexomutase, C-terminal domain"/>
    <property type="match status" value="1"/>
</dbReference>
<evidence type="ECO:0000313" key="15">
    <source>
        <dbReference type="Proteomes" id="UP000623172"/>
    </source>
</evidence>
<comment type="function">
    <text evidence="9">Catalyzes the conversion of glucosamine-6-phosphate to glucosamine-1-phosphate.</text>
</comment>
<dbReference type="InterPro" id="IPR036900">
    <property type="entry name" value="A-D-PHexomutase_C_sf"/>
</dbReference>
<evidence type="ECO:0000259" key="12">
    <source>
        <dbReference type="Pfam" id="PF02879"/>
    </source>
</evidence>
<keyword evidence="3 9" id="KW-0479">Metal-binding</keyword>
<dbReference type="EMBL" id="JACRSR010000002">
    <property type="protein sequence ID" value="MBC8531572.1"/>
    <property type="molecule type" value="Genomic_DNA"/>
</dbReference>
<feature type="domain" description="Alpha-D-phosphohexomutase alpha/beta/alpha" evidence="11">
    <location>
        <begin position="3"/>
        <end position="135"/>
    </location>
</feature>
<evidence type="ECO:0000256" key="7">
    <source>
        <dbReference type="ARBA" id="ARBA00066330"/>
    </source>
</evidence>
<gene>
    <name evidence="9" type="primary">glmM</name>
    <name evidence="14" type="ORF">H8696_06880</name>
</gene>
<dbReference type="EC" id="5.4.2.10" evidence="7 9"/>
<comment type="catalytic activity">
    <reaction evidence="6 9">
        <text>alpha-D-glucosamine 1-phosphate = D-glucosamine 6-phosphate</text>
        <dbReference type="Rhea" id="RHEA:23424"/>
        <dbReference type="ChEBI" id="CHEBI:58516"/>
        <dbReference type="ChEBI" id="CHEBI:58725"/>
        <dbReference type="EC" id="5.4.2.10"/>
    </reaction>
</comment>
<dbReference type="InterPro" id="IPR005841">
    <property type="entry name" value="Alpha-D-phosphohexomutase_SF"/>
</dbReference>
<dbReference type="GO" id="GO:0004615">
    <property type="term" value="F:phosphomannomutase activity"/>
    <property type="evidence" value="ECO:0007669"/>
    <property type="project" value="TreeGrafter"/>
</dbReference>
<feature type="binding site" evidence="9">
    <location>
        <position position="239"/>
    </location>
    <ligand>
        <name>Mg(2+)</name>
        <dbReference type="ChEBI" id="CHEBI:18420"/>
    </ligand>
</feature>
<dbReference type="GO" id="GO:0005829">
    <property type="term" value="C:cytosol"/>
    <property type="evidence" value="ECO:0007669"/>
    <property type="project" value="TreeGrafter"/>
</dbReference>
<dbReference type="HAMAP" id="MF_01554_B">
    <property type="entry name" value="GlmM_B"/>
    <property type="match status" value="1"/>
</dbReference>
<evidence type="ECO:0000256" key="3">
    <source>
        <dbReference type="ARBA" id="ARBA00022723"/>
    </source>
</evidence>
<dbReference type="SUPFAM" id="SSF53738">
    <property type="entry name" value="Phosphoglucomutase, first 3 domains"/>
    <property type="match status" value="3"/>
</dbReference>
<dbReference type="Pfam" id="PF00408">
    <property type="entry name" value="PGM_PMM_IV"/>
    <property type="match status" value="1"/>
</dbReference>
<comment type="cofactor">
    <cofactor evidence="9">
        <name>Mg(2+)</name>
        <dbReference type="ChEBI" id="CHEBI:18420"/>
    </cofactor>
    <text evidence="9">Binds 1 Mg(2+) ion per subunit.</text>
</comment>
<dbReference type="PANTHER" id="PTHR42946:SF1">
    <property type="entry name" value="PHOSPHOGLUCOMUTASE (ALPHA-D-GLUCOSE-1,6-BISPHOSPHATE-DEPENDENT)"/>
    <property type="match status" value="1"/>
</dbReference>
<reference evidence="14" key="1">
    <citation type="submission" date="2020-08" db="EMBL/GenBank/DDBJ databases">
        <title>Genome public.</title>
        <authorList>
            <person name="Liu C."/>
            <person name="Sun Q."/>
        </authorList>
    </citation>
    <scope>NUCLEOTIDE SEQUENCE</scope>
    <source>
        <strain evidence="14">NSJ-53</strain>
    </source>
</reference>
<proteinExistence type="inferred from homology"/>
<dbReference type="GO" id="GO:0005975">
    <property type="term" value="P:carbohydrate metabolic process"/>
    <property type="evidence" value="ECO:0007669"/>
    <property type="project" value="InterPro"/>
</dbReference>
<dbReference type="CDD" id="cd05802">
    <property type="entry name" value="GlmM"/>
    <property type="match status" value="1"/>
</dbReference>
<keyword evidence="4 9" id="KW-0460">Magnesium</keyword>
<evidence type="ECO:0000256" key="8">
    <source>
        <dbReference type="ARBA" id="ARBA00068193"/>
    </source>
</evidence>
<comment type="caution">
    <text evidence="14">The sequence shown here is derived from an EMBL/GenBank/DDBJ whole genome shotgun (WGS) entry which is preliminary data.</text>
</comment>
<dbReference type="InterPro" id="IPR005844">
    <property type="entry name" value="A-D-PHexomutase_a/b/a-I"/>
</dbReference>
<dbReference type="AlphaFoldDB" id="A0A926HL14"/>
<evidence type="ECO:0000256" key="4">
    <source>
        <dbReference type="ARBA" id="ARBA00022842"/>
    </source>
</evidence>
<evidence type="ECO:0000259" key="13">
    <source>
        <dbReference type="Pfam" id="PF02880"/>
    </source>
</evidence>
<dbReference type="RefSeq" id="WP_249316194.1">
    <property type="nucleotide sequence ID" value="NZ_JACRSR010000002.1"/>
</dbReference>
<evidence type="ECO:0000256" key="1">
    <source>
        <dbReference type="ARBA" id="ARBA00010231"/>
    </source>
</evidence>